<feature type="domain" description="ELMO" evidence="1">
    <location>
        <begin position="442"/>
        <end position="596"/>
    </location>
</feature>
<dbReference type="OrthoDB" id="266227at2759"/>
<reference evidence="2" key="2">
    <citation type="submission" date="2020-11" db="EMBL/GenBank/DDBJ databases">
        <authorList>
            <person name="McCartney M.A."/>
            <person name="Auch B."/>
            <person name="Kono T."/>
            <person name="Mallez S."/>
            <person name="Becker A."/>
            <person name="Gohl D.M."/>
            <person name="Silverstein K.A.T."/>
            <person name="Koren S."/>
            <person name="Bechman K.B."/>
            <person name="Herman A."/>
            <person name="Abrahante J.E."/>
            <person name="Garbe J."/>
        </authorList>
    </citation>
    <scope>NUCLEOTIDE SEQUENCE</scope>
    <source>
        <strain evidence="2">Duluth1</strain>
        <tissue evidence="2">Whole animal</tissue>
    </source>
</reference>
<accession>A0A9D4LDE1</accession>
<gene>
    <name evidence="2" type="ORF">DPMN_098323</name>
</gene>
<dbReference type="PANTHER" id="PTHR12771:SF2">
    <property type="entry name" value="ELMO DOMAIN-CONTAINING PROTEIN 3"/>
    <property type="match status" value="1"/>
</dbReference>
<dbReference type="EMBL" id="JAIWYP010000003">
    <property type="protein sequence ID" value="KAH3855754.1"/>
    <property type="molecule type" value="Genomic_DNA"/>
</dbReference>
<dbReference type="InterPro" id="IPR006816">
    <property type="entry name" value="ELMO_dom"/>
</dbReference>
<protein>
    <recommendedName>
        <fullName evidence="1">ELMO domain-containing protein</fullName>
    </recommendedName>
</protein>
<dbReference type="Proteomes" id="UP000828390">
    <property type="component" value="Unassembled WGS sequence"/>
</dbReference>
<reference evidence="2" key="1">
    <citation type="journal article" date="2019" name="bioRxiv">
        <title>The Genome of the Zebra Mussel, Dreissena polymorpha: A Resource for Invasive Species Research.</title>
        <authorList>
            <person name="McCartney M.A."/>
            <person name="Auch B."/>
            <person name="Kono T."/>
            <person name="Mallez S."/>
            <person name="Zhang Y."/>
            <person name="Obille A."/>
            <person name="Becker A."/>
            <person name="Abrahante J.E."/>
            <person name="Garbe J."/>
            <person name="Badalamenti J.P."/>
            <person name="Herman A."/>
            <person name="Mangelson H."/>
            <person name="Liachko I."/>
            <person name="Sullivan S."/>
            <person name="Sone E.D."/>
            <person name="Koren S."/>
            <person name="Silverstein K.A.T."/>
            <person name="Beckman K.B."/>
            <person name="Gohl D.M."/>
        </authorList>
    </citation>
    <scope>NUCLEOTIDE SEQUENCE</scope>
    <source>
        <strain evidence="2">Duluth1</strain>
        <tissue evidence="2">Whole animal</tissue>
    </source>
</reference>
<comment type="caution">
    <text evidence="2">The sequence shown here is derived from an EMBL/GenBank/DDBJ whole genome shotgun (WGS) entry which is preliminary data.</text>
</comment>
<dbReference type="AlphaFoldDB" id="A0A9D4LDE1"/>
<proteinExistence type="predicted"/>
<evidence type="ECO:0000313" key="3">
    <source>
        <dbReference type="Proteomes" id="UP000828390"/>
    </source>
</evidence>
<dbReference type="PROSITE" id="PS51335">
    <property type="entry name" value="ELMO"/>
    <property type="match status" value="1"/>
</dbReference>
<dbReference type="Pfam" id="PF04727">
    <property type="entry name" value="ELMO_CED12"/>
    <property type="match status" value="1"/>
</dbReference>
<organism evidence="2 3">
    <name type="scientific">Dreissena polymorpha</name>
    <name type="common">Zebra mussel</name>
    <name type="synonym">Mytilus polymorpha</name>
    <dbReference type="NCBI Taxonomy" id="45954"/>
    <lineage>
        <taxon>Eukaryota</taxon>
        <taxon>Metazoa</taxon>
        <taxon>Spiralia</taxon>
        <taxon>Lophotrochozoa</taxon>
        <taxon>Mollusca</taxon>
        <taxon>Bivalvia</taxon>
        <taxon>Autobranchia</taxon>
        <taxon>Heteroconchia</taxon>
        <taxon>Euheterodonta</taxon>
        <taxon>Imparidentia</taxon>
        <taxon>Neoheterodontei</taxon>
        <taxon>Myida</taxon>
        <taxon>Dreissenoidea</taxon>
        <taxon>Dreissenidae</taxon>
        <taxon>Dreissena</taxon>
    </lineage>
</organism>
<dbReference type="InterPro" id="IPR050868">
    <property type="entry name" value="ELMO_domain-containing"/>
</dbReference>
<dbReference type="PANTHER" id="PTHR12771">
    <property type="entry name" value="ENGULFMENT AND CELL MOTILITY"/>
    <property type="match status" value="1"/>
</dbReference>
<sequence>MSTEGLDIGMENISGEMDHEEINFDIESPRSGPLDLLNLLQNNSSIRDIGLTEPSDAMAESLNQGDNETFKIYDSINGTIKENDKICDANPDDILQTQDDIHVYKAVLGIDDISSHNLEEGPYEAMIPPPLDFSTNVNESAHTSNDLYVRQSKEFSDLQQVKSKSIVTQEKLVLDMVISKTSATVTSDSTCTRSLEISSKTSVVAGEVSLDSIIVSQDSDSEFDFELPPTPVASGRLLSLHGVPQQHAACSITSSSVQAQKSSVATAPRVEHVQMDRTLAQANTSVVSLALQGTANKPVAVIKPTSQTPPKQKFTMIQSAVSVTMDTAYPQHDSNLEAAQDEWDRVNTVQAGFQDSNTRGRGAEPPVVETLKPISMFELTESLKTEDFSKVKASIKCSVEKKGLAAFVNFLFGPPKLHRDLMEERERVFCVAASQLSNENSLHMRTLQTIFRSLTGSKFDCPRLGSHWEEIGFQGNDPATDLRGAGVLGLLNLLFLLKDPKTASLASDIYRLSLHPTQNFPFCVMGINLSRITLQTLREDLLNRECNRRGEVMAVVNEFYAGLYLQLYQVWKCQGKTISDSGYVIKDIETRAKKSPRDVLKHLEDFLNKKTHANVVVDKHDKFQSSGNDNFVNICDDK</sequence>
<name>A0A9D4LDE1_DREPO</name>
<evidence type="ECO:0000313" key="2">
    <source>
        <dbReference type="EMBL" id="KAH3855754.1"/>
    </source>
</evidence>
<keyword evidence="3" id="KW-1185">Reference proteome</keyword>
<evidence type="ECO:0000259" key="1">
    <source>
        <dbReference type="PROSITE" id="PS51335"/>
    </source>
</evidence>